<keyword evidence="3" id="KW-1185">Reference proteome</keyword>
<dbReference type="RefSeq" id="WP_089281167.1">
    <property type="nucleotide sequence ID" value="NZ_FZOJ01000001.1"/>
</dbReference>
<accession>A0A239A7F0</accession>
<keyword evidence="1" id="KW-1133">Transmembrane helix</keyword>
<evidence type="ECO:0000256" key="1">
    <source>
        <dbReference type="SAM" id="Phobius"/>
    </source>
</evidence>
<proteinExistence type="predicted"/>
<dbReference type="AlphaFoldDB" id="A0A239A7F0"/>
<dbReference type="EMBL" id="FZOJ01000001">
    <property type="protein sequence ID" value="SNR91547.1"/>
    <property type="molecule type" value="Genomic_DNA"/>
</dbReference>
<dbReference type="OrthoDB" id="1795406at2"/>
<evidence type="ECO:0000313" key="2">
    <source>
        <dbReference type="EMBL" id="SNR91547.1"/>
    </source>
</evidence>
<sequence length="97" mass="11278">MQKLKKDRFNVSIMIAIAATILVPSNPEQGDIILRYKYGFPFSYITILQRETTSKWFGTNFFTGNMGLAINPLPFLFNTLIIYFIILYLRKIFSKNS</sequence>
<name>A0A239A7F0_9FIRM</name>
<gene>
    <name evidence="2" type="ORF">SAMN05446037_1001394</name>
</gene>
<keyword evidence="1" id="KW-0472">Membrane</keyword>
<reference evidence="3" key="1">
    <citation type="submission" date="2017-06" db="EMBL/GenBank/DDBJ databases">
        <authorList>
            <person name="Varghese N."/>
            <person name="Submissions S."/>
        </authorList>
    </citation>
    <scope>NUCLEOTIDE SEQUENCE [LARGE SCALE GENOMIC DNA]</scope>
    <source>
        <strain evidence="3">SCA</strain>
    </source>
</reference>
<organism evidence="2 3">
    <name type="scientific">Anaerovirgula multivorans</name>
    <dbReference type="NCBI Taxonomy" id="312168"/>
    <lineage>
        <taxon>Bacteria</taxon>
        <taxon>Bacillati</taxon>
        <taxon>Bacillota</taxon>
        <taxon>Clostridia</taxon>
        <taxon>Peptostreptococcales</taxon>
        <taxon>Natronincolaceae</taxon>
        <taxon>Anaerovirgula</taxon>
    </lineage>
</organism>
<evidence type="ECO:0000313" key="3">
    <source>
        <dbReference type="Proteomes" id="UP000198304"/>
    </source>
</evidence>
<dbReference type="Proteomes" id="UP000198304">
    <property type="component" value="Unassembled WGS sequence"/>
</dbReference>
<feature type="transmembrane region" description="Helical" evidence="1">
    <location>
        <begin position="69"/>
        <end position="89"/>
    </location>
</feature>
<keyword evidence="1" id="KW-0812">Transmembrane</keyword>
<protein>
    <submittedName>
        <fullName evidence="2">Uncharacterized protein</fullName>
    </submittedName>
</protein>